<accession>A0ACC0LQE6</accession>
<evidence type="ECO:0000313" key="2">
    <source>
        <dbReference type="Proteomes" id="UP001062846"/>
    </source>
</evidence>
<sequence>MKDEDNALVVAAKETRLADEKALVKWSNPPPDSLRAQFTLGNKRPKEEWKLFLGDAWRVTIDGASNVNRAGAGIVLVSPSGTIHESVVSTGYPTTNNKAEYETLIAGLQLALRMGANSVHVFCNSPLIVAISTMITKPRMSA</sequence>
<evidence type="ECO:0000313" key="1">
    <source>
        <dbReference type="EMBL" id="KAI8530865.1"/>
    </source>
</evidence>
<proteinExistence type="predicted"/>
<comment type="caution">
    <text evidence="1">The sequence shown here is derived from an EMBL/GenBank/DDBJ whole genome shotgun (WGS) entry which is preliminary data.</text>
</comment>
<reference evidence="1" key="1">
    <citation type="submission" date="2022-02" db="EMBL/GenBank/DDBJ databases">
        <title>Plant Genome Project.</title>
        <authorList>
            <person name="Zhang R.-G."/>
        </authorList>
    </citation>
    <scope>NUCLEOTIDE SEQUENCE</scope>
    <source>
        <strain evidence="1">AT1</strain>
    </source>
</reference>
<dbReference type="Proteomes" id="UP001062846">
    <property type="component" value="Chromosome 11"/>
</dbReference>
<gene>
    <name evidence="1" type="ORF">RHMOL_Rhmol11G0092700</name>
</gene>
<keyword evidence="2" id="KW-1185">Reference proteome</keyword>
<protein>
    <submittedName>
        <fullName evidence="1">Uncharacterized protein</fullName>
    </submittedName>
</protein>
<organism evidence="1 2">
    <name type="scientific">Rhododendron molle</name>
    <name type="common">Chinese azalea</name>
    <name type="synonym">Azalea mollis</name>
    <dbReference type="NCBI Taxonomy" id="49168"/>
    <lineage>
        <taxon>Eukaryota</taxon>
        <taxon>Viridiplantae</taxon>
        <taxon>Streptophyta</taxon>
        <taxon>Embryophyta</taxon>
        <taxon>Tracheophyta</taxon>
        <taxon>Spermatophyta</taxon>
        <taxon>Magnoliopsida</taxon>
        <taxon>eudicotyledons</taxon>
        <taxon>Gunneridae</taxon>
        <taxon>Pentapetalae</taxon>
        <taxon>asterids</taxon>
        <taxon>Ericales</taxon>
        <taxon>Ericaceae</taxon>
        <taxon>Ericoideae</taxon>
        <taxon>Rhodoreae</taxon>
        <taxon>Rhododendron</taxon>
    </lineage>
</organism>
<name>A0ACC0LQE6_RHOML</name>
<dbReference type="EMBL" id="CM046398">
    <property type="protein sequence ID" value="KAI8530865.1"/>
    <property type="molecule type" value="Genomic_DNA"/>
</dbReference>